<dbReference type="InterPro" id="IPR017850">
    <property type="entry name" value="Alkaline_phosphatase_core_sf"/>
</dbReference>
<dbReference type="Gene3D" id="1.10.60.40">
    <property type="match status" value="1"/>
</dbReference>
<feature type="binding site" evidence="8">
    <location>
        <position position="267"/>
    </location>
    <ligand>
        <name>Mg(2+)</name>
        <dbReference type="ChEBI" id="CHEBI:18420"/>
    </ligand>
</feature>
<feature type="binding site" evidence="8">
    <location>
        <position position="143"/>
    </location>
    <ligand>
        <name>Mg(2+)</name>
        <dbReference type="ChEBI" id="CHEBI:18420"/>
    </ligand>
</feature>
<evidence type="ECO:0000313" key="12">
    <source>
        <dbReference type="Proteomes" id="UP000031972"/>
    </source>
</evidence>
<dbReference type="RefSeq" id="WP_041055366.1">
    <property type="nucleotide sequence ID" value="NZ_JXRR01000008.1"/>
</dbReference>
<feature type="binding site" evidence="8">
    <location>
        <position position="405"/>
    </location>
    <ligand>
        <name>Zn(2+)</name>
        <dbReference type="ChEBI" id="CHEBI:29105"/>
        <label>2</label>
    </ligand>
</feature>
<dbReference type="Gene3D" id="3.40.720.10">
    <property type="entry name" value="Alkaline Phosphatase, subunit A"/>
    <property type="match status" value="1"/>
</dbReference>
<evidence type="ECO:0000256" key="4">
    <source>
        <dbReference type="ARBA" id="ARBA00022801"/>
    </source>
</evidence>
<sequence length="443" mass="47388">MKKFKGFAAAALCTAMVVSGVTYVHEAEAGPSKNEKGKSKIENVIFMIPDGYSAAYATNYRIFKGKETVLDPLLVGMMQTNSSDNWVTDSAAAGTAMATGYKTNNGMVGVTPNGRTVESILEAADDAGKSTGLVATSTITHATPAVFASHVQSRGSEAAIAQQMVNEVDVLFGGGKSNFLPESLGGKQEERNLIEESEENGYAIVEDRDDLMDLNGKEKKILGLFADGAMAPELDREMTEEPSLAEMTSTAIDSLSTNKKGFFLMVEGSQIDWAGHAHDAAWAMHDSEAFEEAVEEALAYAKKDKKTLVVIAGDHDTGGMSVGGYDEYNANVEILRNVEATGEFMASQMNKKRGNARKVVQEHTGLKLTAEEVGRIQTAPEGEVGMTINTIVSERAYVGWSTSAHTGVDVPVYAYGPGSGLFHGLLDNTDMPELMAEAMKIDF</sequence>
<evidence type="ECO:0000256" key="5">
    <source>
        <dbReference type="ARBA" id="ARBA00022833"/>
    </source>
</evidence>
<feature type="binding site" evidence="8">
    <location>
        <position position="50"/>
    </location>
    <ligand>
        <name>Zn(2+)</name>
        <dbReference type="ChEBI" id="CHEBI:29105"/>
        <label>2</label>
    </ligand>
</feature>
<keyword evidence="12" id="KW-1185">Reference proteome</keyword>
<keyword evidence="4 11" id="KW-0378">Hydrolase</keyword>
<feature type="binding site" evidence="8">
    <location>
        <position position="276"/>
    </location>
    <ligand>
        <name>Zn(2+)</name>
        <dbReference type="ChEBI" id="CHEBI:29105"/>
        <label>2</label>
    </ligand>
</feature>
<feature type="chain" id="PRO_5002155538" evidence="10">
    <location>
        <begin position="27"/>
        <end position="443"/>
    </location>
</feature>
<dbReference type="PROSITE" id="PS00123">
    <property type="entry name" value="ALKALINE_PHOSPHATASE"/>
    <property type="match status" value="1"/>
</dbReference>
<proteinExistence type="inferred from homology"/>
<evidence type="ECO:0000256" key="2">
    <source>
        <dbReference type="ARBA" id="ARBA00022553"/>
    </source>
</evidence>
<feature type="signal peptide" evidence="10">
    <location>
        <begin position="1"/>
        <end position="26"/>
    </location>
</feature>
<evidence type="ECO:0000256" key="3">
    <source>
        <dbReference type="ARBA" id="ARBA00022723"/>
    </source>
</evidence>
<comment type="cofactor">
    <cofactor evidence="8">
        <name>Mg(2+)</name>
        <dbReference type="ChEBI" id="CHEBI:18420"/>
    </cofactor>
    <text evidence="8">Binds 1 Mg(2+) ion.</text>
</comment>
<dbReference type="PANTHER" id="PTHR11596">
    <property type="entry name" value="ALKALINE PHOSPHATASE"/>
    <property type="match status" value="1"/>
</dbReference>
<comment type="similarity">
    <text evidence="1 9">Belongs to the alkaline phosphatase family.</text>
</comment>
<evidence type="ECO:0000256" key="8">
    <source>
        <dbReference type="PIRSR" id="PIRSR601952-2"/>
    </source>
</evidence>
<dbReference type="InterPro" id="IPR018299">
    <property type="entry name" value="Alkaline_phosphatase_AS"/>
</dbReference>
<dbReference type="PRINTS" id="PR00113">
    <property type="entry name" value="ALKPHPHTASE"/>
</dbReference>
<evidence type="ECO:0000313" key="11">
    <source>
        <dbReference type="EMBL" id="KIL51034.1"/>
    </source>
</evidence>
<dbReference type="InterPro" id="IPR001952">
    <property type="entry name" value="Alkaline_phosphatase"/>
</dbReference>
<dbReference type="Pfam" id="PF00245">
    <property type="entry name" value="Alk_phosphatase"/>
    <property type="match status" value="1"/>
</dbReference>
<evidence type="ECO:0000256" key="9">
    <source>
        <dbReference type="RuleBase" id="RU003946"/>
    </source>
</evidence>
<dbReference type="PANTHER" id="PTHR11596:SF5">
    <property type="entry name" value="ALKALINE PHOSPHATASE"/>
    <property type="match status" value="1"/>
</dbReference>
<dbReference type="GO" id="GO:0046872">
    <property type="term" value="F:metal ion binding"/>
    <property type="evidence" value="ECO:0007669"/>
    <property type="project" value="UniProtKB-KW"/>
</dbReference>
<reference evidence="11 12" key="1">
    <citation type="submission" date="2015-01" db="EMBL/GenBank/DDBJ databases">
        <title>Jeotgalibacillus campisalis genome sequencing.</title>
        <authorList>
            <person name="Goh K.M."/>
            <person name="Chan K.-G."/>
            <person name="Yaakop A.S."/>
            <person name="Ee R."/>
            <person name="Gan H.M."/>
            <person name="Chan C.S."/>
        </authorList>
    </citation>
    <scope>NUCLEOTIDE SEQUENCE [LARGE SCALE GENOMIC DNA]</scope>
    <source>
        <strain evidence="11 12">SF-57</strain>
    </source>
</reference>
<evidence type="ECO:0000256" key="1">
    <source>
        <dbReference type="ARBA" id="ARBA00005984"/>
    </source>
</evidence>
<feature type="active site" description="Phosphoserine intermediate" evidence="7">
    <location>
        <position position="90"/>
    </location>
</feature>
<dbReference type="SUPFAM" id="SSF53649">
    <property type="entry name" value="Alkaline phosphatase-like"/>
    <property type="match status" value="1"/>
</dbReference>
<accession>A0A0C2SAT0</accession>
<name>A0A0C2SAT0_9BACL</name>
<dbReference type="SMART" id="SM00098">
    <property type="entry name" value="alkPPc"/>
    <property type="match status" value="1"/>
</dbReference>
<feature type="binding site" evidence="8">
    <location>
        <position position="314"/>
    </location>
    <ligand>
        <name>Zn(2+)</name>
        <dbReference type="ChEBI" id="CHEBI:29105"/>
        <label>2</label>
    </ligand>
</feature>
<dbReference type="EMBL" id="JXRR01000008">
    <property type="protein sequence ID" value="KIL51034.1"/>
    <property type="molecule type" value="Genomic_DNA"/>
</dbReference>
<feature type="binding site" evidence="8">
    <location>
        <position position="141"/>
    </location>
    <ligand>
        <name>Mg(2+)</name>
        <dbReference type="ChEBI" id="CHEBI:18420"/>
    </ligand>
</feature>
<evidence type="ECO:0000256" key="7">
    <source>
        <dbReference type="PIRSR" id="PIRSR601952-1"/>
    </source>
</evidence>
<keyword evidence="5 8" id="KW-0862">Zinc</keyword>
<dbReference type="CDD" id="cd16012">
    <property type="entry name" value="ALP"/>
    <property type="match status" value="1"/>
</dbReference>
<feature type="binding site" evidence="8">
    <location>
        <position position="50"/>
    </location>
    <ligand>
        <name>Mg(2+)</name>
        <dbReference type="ChEBI" id="CHEBI:18420"/>
    </ligand>
</feature>
<protein>
    <submittedName>
        <fullName evidence="11">Alkaline phosphatase</fullName>
        <ecNumber evidence="11">3.1.3.1</ecNumber>
    </submittedName>
</protein>
<organism evidence="11 12">
    <name type="scientific">Jeotgalibacillus campisalis</name>
    <dbReference type="NCBI Taxonomy" id="220754"/>
    <lineage>
        <taxon>Bacteria</taxon>
        <taxon>Bacillati</taxon>
        <taxon>Bacillota</taxon>
        <taxon>Bacilli</taxon>
        <taxon>Bacillales</taxon>
        <taxon>Caryophanaceae</taxon>
        <taxon>Jeotgalibacillus</taxon>
    </lineage>
</organism>
<comment type="cofactor">
    <cofactor evidence="8">
        <name>Zn(2+)</name>
        <dbReference type="ChEBI" id="CHEBI:29105"/>
    </cofactor>
    <text evidence="8">Binds 2 Zn(2+) ions.</text>
</comment>
<dbReference type="AlphaFoldDB" id="A0A0C2SAT0"/>
<dbReference type="Proteomes" id="UP000031972">
    <property type="component" value="Unassembled WGS sequence"/>
</dbReference>
<dbReference type="GO" id="GO:0004035">
    <property type="term" value="F:alkaline phosphatase activity"/>
    <property type="evidence" value="ECO:0007669"/>
    <property type="project" value="UniProtKB-EC"/>
</dbReference>
<feature type="binding site" evidence="8">
    <location>
        <position position="315"/>
    </location>
    <ligand>
        <name>Zn(2+)</name>
        <dbReference type="ChEBI" id="CHEBI:29105"/>
        <label>2</label>
    </ligand>
</feature>
<evidence type="ECO:0000256" key="6">
    <source>
        <dbReference type="ARBA" id="ARBA00022842"/>
    </source>
</evidence>
<dbReference type="EC" id="3.1.3.1" evidence="11"/>
<gene>
    <name evidence="11" type="ORF">KR50_09150</name>
</gene>
<feature type="binding site" evidence="8">
    <location>
        <position position="272"/>
    </location>
    <ligand>
        <name>Zn(2+)</name>
        <dbReference type="ChEBI" id="CHEBI:29105"/>
        <label>2</label>
    </ligand>
</feature>
<keyword evidence="6 8" id="KW-0460">Magnesium</keyword>
<dbReference type="PATRIC" id="fig|220754.4.peg.935"/>
<comment type="caution">
    <text evidence="11">The sequence shown here is derived from an EMBL/GenBank/DDBJ whole genome shotgun (WGS) entry which is preliminary data.</text>
</comment>
<evidence type="ECO:0000256" key="10">
    <source>
        <dbReference type="SAM" id="SignalP"/>
    </source>
</evidence>
<keyword evidence="2" id="KW-0597">Phosphoprotein</keyword>
<keyword evidence="10" id="KW-0732">Signal</keyword>
<keyword evidence="3 8" id="KW-0479">Metal-binding</keyword>